<name>A0A091BCF2_9GAMM</name>
<dbReference type="AlphaFoldDB" id="A0A091BCF2"/>
<dbReference type="eggNOG" id="COG3595">
    <property type="taxonomic scope" value="Bacteria"/>
</dbReference>
<keyword evidence="4" id="KW-1185">Reference proteome</keyword>
<gene>
    <name evidence="3" type="ORF">N787_04785</name>
</gene>
<dbReference type="Proteomes" id="UP000029393">
    <property type="component" value="Unassembled WGS sequence"/>
</dbReference>
<comment type="caution">
    <text evidence="3">The sequence shown here is derived from an EMBL/GenBank/DDBJ whole genome shotgun (WGS) entry which is preliminary data.</text>
</comment>
<evidence type="ECO:0000313" key="3">
    <source>
        <dbReference type="EMBL" id="KFN42090.1"/>
    </source>
</evidence>
<dbReference type="STRING" id="1384056.N787_04785"/>
<dbReference type="OrthoDB" id="7056452at2"/>
<protein>
    <recommendedName>
        <fullName evidence="2">DUF4097 domain-containing protein</fullName>
    </recommendedName>
</protein>
<evidence type="ECO:0000259" key="2">
    <source>
        <dbReference type="Pfam" id="PF13349"/>
    </source>
</evidence>
<feature type="domain" description="DUF4097" evidence="2">
    <location>
        <begin position="53"/>
        <end position="308"/>
    </location>
</feature>
<feature type="chain" id="PRO_5001871453" description="DUF4097 domain-containing protein" evidence="1">
    <location>
        <begin position="32"/>
        <end position="315"/>
    </location>
</feature>
<organism evidence="3 4">
    <name type="scientific">Arenimonas metalli CF5-1</name>
    <dbReference type="NCBI Taxonomy" id="1384056"/>
    <lineage>
        <taxon>Bacteria</taxon>
        <taxon>Pseudomonadati</taxon>
        <taxon>Pseudomonadota</taxon>
        <taxon>Gammaproteobacteria</taxon>
        <taxon>Lysobacterales</taxon>
        <taxon>Lysobacteraceae</taxon>
        <taxon>Arenimonas</taxon>
    </lineage>
</organism>
<proteinExistence type="predicted"/>
<dbReference type="Pfam" id="PF13349">
    <property type="entry name" value="DUF4097"/>
    <property type="match status" value="1"/>
</dbReference>
<reference evidence="3 4" key="1">
    <citation type="submission" date="2013-09" db="EMBL/GenBank/DDBJ databases">
        <title>Genome sequencing of Arenimonas metalli.</title>
        <authorList>
            <person name="Chen F."/>
            <person name="Wang G."/>
        </authorList>
    </citation>
    <scope>NUCLEOTIDE SEQUENCE [LARGE SCALE GENOMIC DNA]</scope>
    <source>
        <strain evidence="3 4">CF5-1</strain>
    </source>
</reference>
<sequence length="315" mass="32286">MNTITEKTMSTHALLRAAALAGLFAGASALAATPINETRPLSATGQVNVNNLKGSITVRTWDRPEVRITGSLGEGVEKLEIEGGAERLSIHVRYPERSGWFNWGEAKGEATALELTIPATAGLKASAVSADIDVAGTRGARLGLESVSGDLTVRGARAGEASFESVSGNVDVEIDSRSTSAETVSGDLRLRGAIVGRVELESVSGDLGLRAGAVDRLEVSSVSGDADLQLALAPGARVTAETLSGNLTLRLPANASGRVQAESFSGSIRSPVGEVVTEEYGPGSSLEGKLGDGSADLRLETFSGDIRISTGAAGD</sequence>
<evidence type="ECO:0000256" key="1">
    <source>
        <dbReference type="SAM" id="SignalP"/>
    </source>
</evidence>
<evidence type="ECO:0000313" key="4">
    <source>
        <dbReference type="Proteomes" id="UP000029393"/>
    </source>
</evidence>
<keyword evidence="1" id="KW-0732">Signal</keyword>
<dbReference type="InterPro" id="IPR025164">
    <property type="entry name" value="Toastrack_DUF4097"/>
</dbReference>
<dbReference type="EMBL" id="AVCK01000055">
    <property type="protein sequence ID" value="KFN42090.1"/>
    <property type="molecule type" value="Genomic_DNA"/>
</dbReference>
<accession>A0A091BCF2</accession>
<feature type="signal peptide" evidence="1">
    <location>
        <begin position="1"/>
        <end position="31"/>
    </location>
</feature>
<dbReference type="PATRIC" id="fig|1384056.3.peg.2479"/>